<dbReference type="PANTHER" id="PTHR46169">
    <property type="entry name" value="DNA REPLICATION-RELATED ELEMENT FACTOR, ISOFORM A"/>
    <property type="match status" value="1"/>
</dbReference>
<dbReference type="RefSeq" id="XP_024875238.1">
    <property type="nucleotide sequence ID" value="XM_025019470.1"/>
</dbReference>
<gene>
    <name evidence="3" type="primary">LOC112456741</name>
</gene>
<organism evidence="2 3">
    <name type="scientific">Temnothorax curvispinosus</name>
    <dbReference type="NCBI Taxonomy" id="300111"/>
    <lineage>
        <taxon>Eukaryota</taxon>
        <taxon>Metazoa</taxon>
        <taxon>Ecdysozoa</taxon>
        <taxon>Arthropoda</taxon>
        <taxon>Hexapoda</taxon>
        <taxon>Insecta</taxon>
        <taxon>Pterygota</taxon>
        <taxon>Neoptera</taxon>
        <taxon>Endopterygota</taxon>
        <taxon>Hymenoptera</taxon>
        <taxon>Apocrita</taxon>
        <taxon>Aculeata</taxon>
        <taxon>Formicoidea</taxon>
        <taxon>Formicidae</taxon>
        <taxon>Myrmicinae</taxon>
        <taxon>Temnothorax</taxon>
    </lineage>
</organism>
<dbReference type="GO" id="GO:0005634">
    <property type="term" value="C:nucleus"/>
    <property type="evidence" value="ECO:0007669"/>
    <property type="project" value="TreeGrafter"/>
</dbReference>
<proteinExistence type="predicted"/>
<evidence type="ECO:0000313" key="2">
    <source>
        <dbReference type="Proteomes" id="UP000504618"/>
    </source>
</evidence>
<dbReference type="PANTHER" id="PTHR46169:SF29">
    <property type="entry name" value="DNA REPLICATION-RELATED ELEMENT FACTOR, ISOFORM A"/>
    <property type="match status" value="1"/>
</dbReference>
<dbReference type="SUPFAM" id="SSF53098">
    <property type="entry name" value="Ribonuclease H-like"/>
    <property type="match status" value="1"/>
</dbReference>
<feature type="domain" description="HAT C-terminal dimerisation" evidence="1">
    <location>
        <begin position="205"/>
        <end position="281"/>
    </location>
</feature>
<dbReference type="GO" id="GO:0046983">
    <property type="term" value="F:protein dimerization activity"/>
    <property type="evidence" value="ECO:0007669"/>
    <property type="project" value="InterPro"/>
</dbReference>
<dbReference type="AlphaFoldDB" id="A0A6J1Q0M4"/>
<accession>A0A6J1Q0M4</accession>
<evidence type="ECO:0000313" key="3">
    <source>
        <dbReference type="RefSeq" id="XP_024875238.1"/>
    </source>
</evidence>
<evidence type="ECO:0000259" key="1">
    <source>
        <dbReference type="Pfam" id="PF05699"/>
    </source>
</evidence>
<dbReference type="InterPro" id="IPR008906">
    <property type="entry name" value="HATC_C_dom"/>
</dbReference>
<keyword evidence="2" id="KW-1185">Reference proteome</keyword>
<dbReference type="InterPro" id="IPR012337">
    <property type="entry name" value="RNaseH-like_sf"/>
</dbReference>
<sequence length="288" mass="33007">MPVLKLIQSVPTRWNSTFDMLERLLKNRRPVESVLADKSVTKSKVAQNLEISEYEWHIMENLVNVLKPLQVATTVLCANNSPFSIVRPIVRSLLENHLNHNVLNDDLLSKFKEVICQELSTRFDMDWNENSTVTARQIGSFFDPRYKDLCAEEVEAKEAVKVTVRTMLNDGLDFVENTEKPEKSALNFLFQTQPNQYTTQAQFARYIAEPQINHNANPFEWWKINEKKFPALAPLAKKYLSIPASSAGSERVFSTCGNIITPKRCCLDPANVNILVFLFQNRNLLSDK</sequence>
<name>A0A6J1Q0M4_9HYME</name>
<dbReference type="GO" id="GO:0006357">
    <property type="term" value="P:regulation of transcription by RNA polymerase II"/>
    <property type="evidence" value="ECO:0007669"/>
    <property type="project" value="TreeGrafter"/>
</dbReference>
<dbReference type="InterPro" id="IPR052717">
    <property type="entry name" value="Vacuolar_transposase_reg"/>
</dbReference>
<dbReference type="OrthoDB" id="6615327at2759"/>
<dbReference type="Proteomes" id="UP000504618">
    <property type="component" value="Unplaced"/>
</dbReference>
<dbReference type="GeneID" id="112456741"/>
<protein>
    <submittedName>
        <fullName evidence="3">Zinc finger BED domain-containing protein 4-like</fullName>
    </submittedName>
</protein>
<dbReference type="Pfam" id="PF05699">
    <property type="entry name" value="Dimer_Tnp_hAT"/>
    <property type="match status" value="1"/>
</dbReference>
<reference evidence="3" key="1">
    <citation type="submission" date="2025-08" db="UniProtKB">
        <authorList>
            <consortium name="RefSeq"/>
        </authorList>
    </citation>
    <scope>IDENTIFICATION</scope>
    <source>
        <tissue evidence="3">Whole body</tissue>
    </source>
</reference>